<sequence>MSSTVGEVKDIKKLRSGDLLIQTATSLQSSTLEKLTQLGTLPITTSLHKGLNFSRGVISQKELLSHSEMELVANFAAQKVCPARRINIRRDGKLLPTQHVVFTFSTPQLPKSIKAGYLN</sequence>
<keyword evidence="3" id="KW-1185">Reference proteome</keyword>
<organism evidence="2 3">
    <name type="scientific">Araneus ventricosus</name>
    <name type="common">Orbweaver spider</name>
    <name type="synonym">Epeira ventricosa</name>
    <dbReference type="NCBI Taxonomy" id="182803"/>
    <lineage>
        <taxon>Eukaryota</taxon>
        <taxon>Metazoa</taxon>
        <taxon>Ecdysozoa</taxon>
        <taxon>Arthropoda</taxon>
        <taxon>Chelicerata</taxon>
        <taxon>Arachnida</taxon>
        <taxon>Araneae</taxon>
        <taxon>Araneomorphae</taxon>
        <taxon>Entelegynae</taxon>
        <taxon>Araneoidea</taxon>
        <taxon>Araneidae</taxon>
        <taxon>Araneus</taxon>
    </lineage>
</organism>
<dbReference type="EMBL" id="BGPR01000322">
    <property type="protein sequence ID" value="GBM13027.1"/>
    <property type="molecule type" value="Genomic_DNA"/>
</dbReference>
<comment type="caution">
    <text evidence="2">The sequence shown here is derived from an EMBL/GenBank/DDBJ whole genome shotgun (WGS) entry which is preliminary data.</text>
</comment>
<evidence type="ECO:0000313" key="3">
    <source>
        <dbReference type="Proteomes" id="UP000499080"/>
    </source>
</evidence>
<evidence type="ECO:0000313" key="1">
    <source>
        <dbReference type="EMBL" id="GBM11515.1"/>
    </source>
</evidence>
<protein>
    <submittedName>
        <fullName evidence="2">Uncharacterized protein</fullName>
    </submittedName>
</protein>
<evidence type="ECO:0000313" key="2">
    <source>
        <dbReference type="EMBL" id="GBM13027.1"/>
    </source>
</evidence>
<dbReference type="EMBL" id="BGPR01000300">
    <property type="protein sequence ID" value="GBM11515.1"/>
    <property type="molecule type" value="Genomic_DNA"/>
</dbReference>
<name>A0A4Y2DA78_ARAVE</name>
<dbReference type="AlphaFoldDB" id="A0A4Y2DA78"/>
<dbReference type="OrthoDB" id="6434843at2759"/>
<accession>A0A4Y2DA78</accession>
<reference evidence="2 3" key="1">
    <citation type="journal article" date="2019" name="Sci. Rep.">
        <title>Orb-weaving spider Araneus ventricosus genome elucidates the spidroin gene catalogue.</title>
        <authorList>
            <person name="Kono N."/>
            <person name="Nakamura H."/>
            <person name="Ohtoshi R."/>
            <person name="Moran D.A.P."/>
            <person name="Shinohara A."/>
            <person name="Yoshida Y."/>
            <person name="Fujiwara M."/>
            <person name="Mori M."/>
            <person name="Tomita M."/>
            <person name="Arakawa K."/>
        </authorList>
    </citation>
    <scope>NUCLEOTIDE SEQUENCE [LARGE SCALE GENOMIC DNA]</scope>
</reference>
<dbReference type="Proteomes" id="UP000499080">
    <property type="component" value="Unassembled WGS sequence"/>
</dbReference>
<proteinExistence type="predicted"/>
<gene>
    <name evidence="2" type="ORF">AVEN_101887_1</name>
    <name evidence="1" type="ORF">AVEN_240654_1</name>
</gene>